<reference evidence="2" key="2">
    <citation type="submission" date="2018-10" db="EMBL/GenBank/DDBJ databases">
        <title>Effector identification in a new, highly contiguous assembly of the strawberry crown rot pathogen Phytophthora cactorum.</title>
        <authorList>
            <person name="Armitage A.D."/>
            <person name="Nellist C.F."/>
            <person name="Bates H."/>
            <person name="Vickerstaff R.J."/>
            <person name="Harrison R.J."/>
        </authorList>
    </citation>
    <scope>NUCLEOTIDE SEQUENCE</scope>
    <source>
        <strain evidence="2">15-7</strain>
        <strain evidence="3">4040</strain>
    </source>
</reference>
<dbReference type="Proteomes" id="UP000688947">
    <property type="component" value="Unassembled WGS sequence"/>
</dbReference>
<name>A0A329SBU1_9STRA</name>
<dbReference type="VEuPathDB" id="FungiDB:PC110_g9562"/>
<reference evidence="5 6" key="1">
    <citation type="submission" date="2018-01" db="EMBL/GenBank/DDBJ databases">
        <title>Draft genome of the strawberry crown rot pathogen Phytophthora cactorum.</title>
        <authorList>
            <person name="Armitage A.D."/>
            <person name="Lysoe E."/>
            <person name="Nellist C.F."/>
            <person name="Harrison R.J."/>
            <person name="Brurberg M.B."/>
        </authorList>
    </citation>
    <scope>NUCLEOTIDE SEQUENCE [LARGE SCALE GENOMIC DNA]</scope>
    <source>
        <strain evidence="5 6">10300</strain>
    </source>
</reference>
<dbReference type="OrthoDB" id="10268361at2759"/>
<organism evidence="5 6">
    <name type="scientific">Phytophthora cactorum</name>
    <dbReference type="NCBI Taxonomy" id="29920"/>
    <lineage>
        <taxon>Eukaryota</taxon>
        <taxon>Sar</taxon>
        <taxon>Stramenopiles</taxon>
        <taxon>Oomycota</taxon>
        <taxon>Peronosporomycetes</taxon>
        <taxon>Peronosporales</taxon>
        <taxon>Peronosporaceae</taxon>
        <taxon>Phytophthora</taxon>
    </lineage>
</organism>
<evidence type="ECO:0000313" key="5">
    <source>
        <dbReference type="EMBL" id="RAW34130.1"/>
    </source>
</evidence>
<evidence type="ECO:0000313" key="3">
    <source>
        <dbReference type="EMBL" id="KAG2945042.1"/>
    </source>
</evidence>
<keyword evidence="6" id="KW-1185">Reference proteome</keyword>
<evidence type="ECO:0000313" key="6">
    <source>
        <dbReference type="Proteomes" id="UP000251314"/>
    </source>
</evidence>
<accession>A0A329SBU1</accession>
<dbReference type="Proteomes" id="UP000736787">
    <property type="component" value="Unassembled WGS sequence"/>
</dbReference>
<dbReference type="EMBL" id="MJFZ01000212">
    <property type="protein sequence ID" value="RAW34130.1"/>
    <property type="molecule type" value="Genomic_DNA"/>
</dbReference>
<dbReference type="AlphaFoldDB" id="A0A329SBU1"/>
<dbReference type="Proteomes" id="UP000251314">
    <property type="component" value="Unassembled WGS sequence"/>
</dbReference>
<evidence type="ECO:0000313" key="4">
    <source>
        <dbReference type="EMBL" id="KAG6948825.1"/>
    </source>
</evidence>
<proteinExistence type="predicted"/>
<reference evidence="4" key="3">
    <citation type="submission" date="2021-01" db="EMBL/GenBank/DDBJ databases">
        <title>Phytophthora aleatoria, a newly-described species from Pinus radiata is distinct from Phytophthora cactorum isolates based on comparative genomics.</title>
        <authorList>
            <person name="Mcdougal R."/>
            <person name="Panda P."/>
            <person name="Williams N."/>
            <person name="Studholme D.J."/>
        </authorList>
    </citation>
    <scope>NUCLEOTIDE SEQUENCE</scope>
    <source>
        <strain evidence="4">NZFS 3830</strain>
    </source>
</reference>
<dbReference type="Proteomes" id="UP000735874">
    <property type="component" value="Unassembled WGS sequence"/>
</dbReference>
<dbReference type="EMBL" id="RCMK01000194">
    <property type="protein sequence ID" value="KAG2945042.1"/>
    <property type="molecule type" value="Genomic_DNA"/>
</dbReference>
<gene>
    <name evidence="4" type="ORF">JG687_00015239</name>
    <name evidence="5" type="ORF">PC110_g9562</name>
    <name evidence="2" type="ORF">PC113_g8531</name>
    <name evidence="3" type="ORF">PC117_g8772</name>
</gene>
<feature type="region of interest" description="Disordered" evidence="1">
    <location>
        <begin position="1"/>
        <end position="50"/>
    </location>
</feature>
<dbReference type="EMBL" id="JAENGZ010001326">
    <property type="protein sequence ID" value="KAG6948825.1"/>
    <property type="molecule type" value="Genomic_DNA"/>
</dbReference>
<protein>
    <submittedName>
        <fullName evidence="5">Uncharacterized protein</fullName>
    </submittedName>
</protein>
<dbReference type="EMBL" id="RCMG01000202">
    <property type="protein sequence ID" value="KAG2859869.1"/>
    <property type="molecule type" value="Genomic_DNA"/>
</dbReference>
<comment type="caution">
    <text evidence="5">The sequence shown here is derived from an EMBL/GenBank/DDBJ whole genome shotgun (WGS) entry which is preliminary data.</text>
</comment>
<evidence type="ECO:0000256" key="1">
    <source>
        <dbReference type="SAM" id="MobiDB-lite"/>
    </source>
</evidence>
<sequence>MDSHSGGKCPSSWPNNLNDLNDHSDVSMRGSPRIAPRVHAERWSAKAETP</sequence>
<feature type="compositionally biased region" description="Basic and acidic residues" evidence="1">
    <location>
        <begin position="38"/>
        <end position="50"/>
    </location>
</feature>
<evidence type="ECO:0000313" key="2">
    <source>
        <dbReference type="EMBL" id="KAG2859869.1"/>
    </source>
</evidence>